<evidence type="ECO:0000313" key="5">
    <source>
        <dbReference type="EMBL" id="EZG43079.1"/>
    </source>
</evidence>
<dbReference type="AlphaFoldDB" id="A0A023AWI9"/>
<dbReference type="SUPFAM" id="SSF56219">
    <property type="entry name" value="DNase I-like"/>
    <property type="match status" value="1"/>
</dbReference>
<dbReference type="Proteomes" id="UP000019763">
    <property type="component" value="Unassembled WGS sequence"/>
</dbReference>
<keyword evidence="1" id="KW-0862">Zinc</keyword>
<accession>A0A023AWI9</accession>
<dbReference type="OrthoDB" id="346743at2759"/>
<protein>
    <submittedName>
        <fullName evidence="5">Endonuclease-reverse transcriptase</fullName>
    </submittedName>
</protein>
<reference evidence="5" key="1">
    <citation type="submission" date="2013-12" db="EMBL/GenBank/DDBJ databases">
        <authorList>
            <person name="Omoto C.K."/>
            <person name="Sibley D."/>
            <person name="Venepally P."/>
            <person name="Hadjithomas M."/>
            <person name="Karamycheva S."/>
            <person name="Brunk B."/>
            <person name="Roos D."/>
            <person name="Caler E."/>
            <person name="Lorenzi H."/>
        </authorList>
    </citation>
    <scope>NUCLEOTIDE SEQUENCE</scope>
</reference>
<dbReference type="InterPro" id="IPR000477">
    <property type="entry name" value="RT_dom"/>
</dbReference>
<dbReference type="PROSITE" id="PS50157">
    <property type="entry name" value="ZINC_FINGER_C2H2_2"/>
    <property type="match status" value="1"/>
</dbReference>
<dbReference type="PROSITE" id="PS50878">
    <property type="entry name" value="RT_POL"/>
    <property type="match status" value="1"/>
</dbReference>
<evidence type="ECO:0000259" key="4">
    <source>
        <dbReference type="PROSITE" id="PS50878"/>
    </source>
</evidence>
<dbReference type="Gene3D" id="3.60.10.10">
    <property type="entry name" value="Endonuclease/exonuclease/phosphatase"/>
    <property type="match status" value="1"/>
</dbReference>
<feature type="compositionally biased region" description="Basic and acidic residues" evidence="2">
    <location>
        <begin position="991"/>
        <end position="1019"/>
    </location>
</feature>
<dbReference type="CDD" id="cd01650">
    <property type="entry name" value="RT_nLTR_like"/>
    <property type="match status" value="1"/>
</dbReference>
<keyword evidence="1" id="KW-0863">Zinc-finger</keyword>
<dbReference type="VEuPathDB" id="CryptoDB:GNI_189880"/>
<dbReference type="InterPro" id="IPR036691">
    <property type="entry name" value="Endo/exonu/phosph_ase_sf"/>
</dbReference>
<feature type="compositionally biased region" description="Polar residues" evidence="2">
    <location>
        <begin position="1020"/>
        <end position="1029"/>
    </location>
</feature>
<dbReference type="eggNOG" id="KOG1075">
    <property type="taxonomic scope" value="Eukaryota"/>
</dbReference>
<feature type="compositionally biased region" description="Polar residues" evidence="2">
    <location>
        <begin position="941"/>
        <end position="965"/>
    </location>
</feature>
<gene>
    <name evidence="5" type="ORF">GNI_189880</name>
</gene>
<dbReference type="PROSITE" id="PS00028">
    <property type="entry name" value="ZINC_FINGER_C2H2_1"/>
    <property type="match status" value="1"/>
</dbReference>
<keyword evidence="1" id="KW-0479">Metal-binding</keyword>
<dbReference type="SMART" id="SM00355">
    <property type="entry name" value="ZnF_C2H2"/>
    <property type="match status" value="3"/>
</dbReference>
<dbReference type="Pfam" id="PF00078">
    <property type="entry name" value="RVT_1"/>
    <property type="match status" value="1"/>
</dbReference>
<feature type="domain" description="Reverse transcriptase" evidence="4">
    <location>
        <begin position="340"/>
        <end position="587"/>
    </location>
</feature>
<name>A0A023AWI9_GRENI</name>
<evidence type="ECO:0000256" key="1">
    <source>
        <dbReference type="PROSITE-ProRule" id="PRU00042"/>
    </source>
</evidence>
<dbReference type="PANTHER" id="PTHR19446">
    <property type="entry name" value="REVERSE TRANSCRIPTASES"/>
    <property type="match status" value="1"/>
</dbReference>
<comment type="caution">
    <text evidence="5">The sequence shown here is derived from an EMBL/GenBank/DDBJ whole genome shotgun (WGS) entry which is preliminary data.</text>
</comment>
<keyword evidence="5" id="KW-0255">Endonuclease</keyword>
<dbReference type="GO" id="GO:0004519">
    <property type="term" value="F:endonuclease activity"/>
    <property type="evidence" value="ECO:0007669"/>
    <property type="project" value="UniProtKB-KW"/>
</dbReference>
<dbReference type="EMBL" id="AFNH02001448">
    <property type="protein sequence ID" value="EZG43079.1"/>
    <property type="molecule type" value="Genomic_DNA"/>
</dbReference>
<dbReference type="InterPro" id="IPR013087">
    <property type="entry name" value="Znf_C2H2_type"/>
</dbReference>
<dbReference type="GO" id="GO:0003964">
    <property type="term" value="F:RNA-directed DNA polymerase activity"/>
    <property type="evidence" value="ECO:0007669"/>
    <property type="project" value="UniProtKB-KW"/>
</dbReference>
<dbReference type="SUPFAM" id="SSF56672">
    <property type="entry name" value="DNA/RNA polymerases"/>
    <property type="match status" value="1"/>
</dbReference>
<evidence type="ECO:0000256" key="2">
    <source>
        <dbReference type="SAM" id="MobiDB-lite"/>
    </source>
</evidence>
<dbReference type="GeneID" id="22916237"/>
<keyword evidence="5" id="KW-0378">Hydrolase</keyword>
<keyword evidence="5" id="KW-0540">Nuclease</keyword>
<dbReference type="RefSeq" id="XP_011133648.1">
    <property type="nucleotide sequence ID" value="XM_011135346.1"/>
</dbReference>
<organism evidence="5 6">
    <name type="scientific">Gregarina niphandrodes</name>
    <name type="common">Septate eugregarine</name>
    <dbReference type="NCBI Taxonomy" id="110365"/>
    <lineage>
        <taxon>Eukaryota</taxon>
        <taxon>Sar</taxon>
        <taxon>Alveolata</taxon>
        <taxon>Apicomplexa</taxon>
        <taxon>Conoidasida</taxon>
        <taxon>Gregarinasina</taxon>
        <taxon>Eugregarinorida</taxon>
        <taxon>Gregarinidae</taxon>
        <taxon>Gregarina</taxon>
    </lineage>
</organism>
<keyword evidence="6" id="KW-1185">Reference proteome</keyword>
<feature type="domain" description="C2H2-type" evidence="3">
    <location>
        <begin position="1020"/>
        <end position="1048"/>
    </location>
</feature>
<sequence length="1130" mass="128187">MPLHRTIYNDQYAVIGTSGPADGVAVMIRQDVQYSIRAKTTRVIKVEIDDLVTIIGTYGPTEQSADRIKAQYWDHLTGLITEGKPLLIAGDLNAGHEYTEARTIKGVPNYTRLQRLVHQHNLTIIKTPPTWLSKRSKDQKPSRTLDRIITSTIPDDDQASIAQLDWENAPADHAILTYKWTVRSLRHDQGRPKNVAYTRDPGEPTTKAWGELRTKLKQHFKQLQKPAAKQNAYTRLWEQYRKQMGEEGLTLIDQEGNDLEPAKARSQLKQMLYERWGMTDTNHIPMKRESKVYLDQPPCIDEITKAVKAINRKAATGLDGIPARHTGDIPIEDLQQLFEQIWTYTKIPRQLVDMKVKMIPKAKPRTTIDNTRPITIPSTISKVLNQVILTHISPCIEPHLLPQQHAYRKGRGTATAVAELFTKFNKPGQTLLLLDLSKAFDTVNHTALFAALRATDIPSKEYNLIRDQYIDAEVRIQWAKRYAPAFPLTNGIRQGCLLSTTLFNLVEAEREKKCRAKMKTIPYDVIMYADDKAVILDEPQHVQRLMEVNKETAAEYGMLQNNAKTARLRLDKDTKEIQTVKWMGILLDNKMSMNQEVMHRIGKAKKAAVDYAETIKNIPPSLMNTKIKVSAACTIILPHLVYLWREIPFTAQQRETITDTATQLLARVFSNTSGVTATSILRHVNEITKGLTPRMKQIGNLGDILPTASIDGVPAGTTEQPEQTNGTDIKYARLDQQIETLPDKGTAALRVKVPRLLLPTTEAENFFSPREEPHYEETRDVFTTTLETSPPTPGFGKDKYHPQLDNMTLRLSTVQEVERAQLTCPYCGATKTTKQAARAHYTTAHPGLYRPPADDPCYCIACKRVMTKPYYRDHRCRKPPRDEFAEQNCQGCGIRLANPQLSAHLIHCVKYQGRLTPLKQNSGAFDFAKKIRDLIKPSPSRLIQKQEQLSRTTASPNDILTQARSSLRPHTPRGGQRTPEAALSIPTQPRQKPEMRNHDRQDEAERMRRDTEERIRREQSTCSQCNKELRSSQALRRHDALYHPGTERPKGLPIYCTGCDTPFKTAATFVKHRCSGTPEEELAPRQCHVCQQVTLSNPEYSAHLLRHQIIEGDKTDTTNELYNPQGHTKG</sequence>
<feature type="region of interest" description="Disordered" evidence="2">
    <location>
        <begin position="938"/>
        <end position="1029"/>
    </location>
</feature>
<proteinExistence type="predicted"/>
<dbReference type="InterPro" id="IPR043502">
    <property type="entry name" value="DNA/RNA_pol_sf"/>
</dbReference>
<dbReference type="GO" id="GO:0008270">
    <property type="term" value="F:zinc ion binding"/>
    <property type="evidence" value="ECO:0007669"/>
    <property type="project" value="UniProtKB-KW"/>
</dbReference>
<evidence type="ECO:0000259" key="3">
    <source>
        <dbReference type="PROSITE" id="PS50157"/>
    </source>
</evidence>
<evidence type="ECO:0000313" key="6">
    <source>
        <dbReference type="Proteomes" id="UP000019763"/>
    </source>
</evidence>